<name>A0ABN1A238_9BACI</name>
<keyword evidence="1" id="KW-0812">Transmembrane</keyword>
<evidence type="ECO:0000313" key="3">
    <source>
        <dbReference type="EMBL" id="GAA0465712.1"/>
    </source>
</evidence>
<organism evidence="3 4">
    <name type="scientific">Alkalibacillus silvisoli</name>
    <dbReference type="NCBI Taxonomy" id="392823"/>
    <lineage>
        <taxon>Bacteria</taxon>
        <taxon>Bacillati</taxon>
        <taxon>Bacillota</taxon>
        <taxon>Bacilli</taxon>
        <taxon>Bacillales</taxon>
        <taxon>Bacillaceae</taxon>
        <taxon>Alkalibacillus</taxon>
    </lineage>
</organism>
<feature type="domain" description="TadE-like" evidence="2">
    <location>
        <begin position="13"/>
        <end position="52"/>
    </location>
</feature>
<dbReference type="RefSeq" id="WP_343783599.1">
    <property type="nucleotide sequence ID" value="NZ_BAAACZ010000018.1"/>
</dbReference>
<keyword evidence="1" id="KW-0472">Membrane</keyword>
<evidence type="ECO:0000259" key="2">
    <source>
        <dbReference type="Pfam" id="PF07811"/>
    </source>
</evidence>
<evidence type="ECO:0000313" key="4">
    <source>
        <dbReference type="Proteomes" id="UP001500740"/>
    </source>
</evidence>
<dbReference type="InterPro" id="IPR012495">
    <property type="entry name" value="TadE-like_dom"/>
</dbReference>
<comment type="caution">
    <text evidence="3">The sequence shown here is derived from an EMBL/GenBank/DDBJ whole genome shotgun (WGS) entry which is preliminary data.</text>
</comment>
<feature type="transmembrane region" description="Helical" evidence="1">
    <location>
        <begin position="20"/>
        <end position="44"/>
    </location>
</feature>
<sequence>MQTLSKRVRNNKGSVTIEFLGIIPLVLILLAVLIQFIVGVNGYLVAQSAANEYAKVYSVTQSSTEASSAANRILTSTGDYLEGSVSSLNVTGKNFDADINVSISLIFLPDEILGWSTPSISFTTSAHGRVIE</sequence>
<dbReference type="Proteomes" id="UP001500740">
    <property type="component" value="Unassembled WGS sequence"/>
</dbReference>
<protein>
    <recommendedName>
        <fullName evidence="2">TadE-like domain-containing protein</fullName>
    </recommendedName>
</protein>
<proteinExistence type="predicted"/>
<accession>A0ABN1A238</accession>
<reference evidence="3 4" key="1">
    <citation type="journal article" date="2019" name="Int. J. Syst. Evol. Microbiol.">
        <title>The Global Catalogue of Microorganisms (GCM) 10K type strain sequencing project: providing services to taxonomists for standard genome sequencing and annotation.</title>
        <authorList>
            <consortium name="The Broad Institute Genomics Platform"/>
            <consortium name="The Broad Institute Genome Sequencing Center for Infectious Disease"/>
            <person name="Wu L."/>
            <person name="Ma J."/>
        </authorList>
    </citation>
    <scope>NUCLEOTIDE SEQUENCE [LARGE SCALE GENOMIC DNA]</scope>
    <source>
        <strain evidence="3 4">JCM 14193</strain>
    </source>
</reference>
<evidence type="ECO:0000256" key="1">
    <source>
        <dbReference type="SAM" id="Phobius"/>
    </source>
</evidence>
<keyword evidence="1" id="KW-1133">Transmembrane helix</keyword>
<gene>
    <name evidence="3" type="ORF">GCM10008935_21930</name>
</gene>
<keyword evidence="4" id="KW-1185">Reference proteome</keyword>
<dbReference type="EMBL" id="BAAACZ010000018">
    <property type="protein sequence ID" value="GAA0465712.1"/>
    <property type="molecule type" value="Genomic_DNA"/>
</dbReference>
<dbReference type="Pfam" id="PF07811">
    <property type="entry name" value="TadE"/>
    <property type="match status" value="1"/>
</dbReference>